<proteinExistence type="predicted"/>
<evidence type="ECO:0000313" key="2">
    <source>
        <dbReference type="Proteomes" id="UP000663882"/>
    </source>
</evidence>
<accession>A0A814G7P1</accession>
<dbReference type="Proteomes" id="UP000663882">
    <property type="component" value="Unassembled WGS sequence"/>
</dbReference>
<evidence type="ECO:0000313" key="1">
    <source>
        <dbReference type="EMBL" id="CAF0992469.1"/>
    </source>
</evidence>
<organism evidence="1 2">
    <name type="scientific">Rotaria sordida</name>
    <dbReference type="NCBI Taxonomy" id="392033"/>
    <lineage>
        <taxon>Eukaryota</taxon>
        <taxon>Metazoa</taxon>
        <taxon>Spiralia</taxon>
        <taxon>Gnathifera</taxon>
        <taxon>Rotifera</taxon>
        <taxon>Eurotatoria</taxon>
        <taxon>Bdelloidea</taxon>
        <taxon>Philodinida</taxon>
        <taxon>Philodinidae</taxon>
        <taxon>Rotaria</taxon>
    </lineage>
</organism>
<dbReference type="EMBL" id="CAJNOO010000613">
    <property type="protein sequence ID" value="CAF0992469.1"/>
    <property type="molecule type" value="Genomic_DNA"/>
</dbReference>
<gene>
    <name evidence="1" type="ORF">RFH988_LOCUS13732</name>
</gene>
<sequence length="77" mass="8334">MAYSALPNLDNLNNREWVKLTDGLDNVISFCQISRSISVVRTAGNRSTASGLLMKSAGLMTSFIIPSPSILVQFVMA</sequence>
<name>A0A814G7P1_9BILA</name>
<reference evidence="1" key="1">
    <citation type="submission" date="2021-02" db="EMBL/GenBank/DDBJ databases">
        <authorList>
            <person name="Nowell W R."/>
        </authorList>
    </citation>
    <scope>NUCLEOTIDE SEQUENCE</scope>
</reference>
<dbReference type="AlphaFoldDB" id="A0A814G7P1"/>
<comment type="caution">
    <text evidence="1">The sequence shown here is derived from an EMBL/GenBank/DDBJ whole genome shotgun (WGS) entry which is preliminary data.</text>
</comment>
<protein>
    <submittedName>
        <fullName evidence="1">Uncharacterized protein</fullName>
    </submittedName>
</protein>